<proteinExistence type="predicted"/>
<reference evidence="1" key="1">
    <citation type="submission" date="2023-03" db="UniProtKB">
        <authorList>
            <consortium name="EnsemblPlants"/>
        </authorList>
    </citation>
    <scope>IDENTIFICATION</scope>
</reference>
<accession>A0A9I9EGD0</accession>
<sequence length="171" mass="19229">MKDLTLSYALPQKGHWSNEKFFGTAWKTRQKKFAACLEVEEGLTVVRLAIYSGRLASVQRFSFGLSSGEWLALVYPDFGPEQAFLRDKLKRSCARDSGSGSVSRMIYEIFINYMNEILSLSLEITVCTLIEIEFPVSLGLLMKSTERGAGNIITQDGIHSFLTLRSVRSPF</sequence>
<dbReference type="EnsemblPlants" id="MELO3C033372.2.1">
    <property type="protein sequence ID" value="MELO3C033372.2.1"/>
    <property type="gene ID" value="MELO3C033372.2"/>
</dbReference>
<organism evidence="1">
    <name type="scientific">Cucumis melo</name>
    <name type="common">Muskmelon</name>
    <dbReference type="NCBI Taxonomy" id="3656"/>
    <lineage>
        <taxon>Eukaryota</taxon>
        <taxon>Viridiplantae</taxon>
        <taxon>Streptophyta</taxon>
        <taxon>Embryophyta</taxon>
        <taxon>Tracheophyta</taxon>
        <taxon>Spermatophyta</taxon>
        <taxon>Magnoliopsida</taxon>
        <taxon>eudicotyledons</taxon>
        <taxon>Gunneridae</taxon>
        <taxon>Pentapetalae</taxon>
        <taxon>rosids</taxon>
        <taxon>fabids</taxon>
        <taxon>Cucurbitales</taxon>
        <taxon>Cucurbitaceae</taxon>
        <taxon>Benincaseae</taxon>
        <taxon>Cucumis</taxon>
    </lineage>
</organism>
<dbReference type="AlphaFoldDB" id="A0A9I9EGD0"/>
<dbReference type="Gramene" id="MELO3C033372.2.1">
    <property type="protein sequence ID" value="MELO3C033372.2.1"/>
    <property type="gene ID" value="MELO3C033372.2"/>
</dbReference>
<protein>
    <submittedName>
        <fullName evidence="1">Uncharacterized protein</fullName>
    </submittedName>
</protein>
<name>A0A9I9EGD0_CUCME</name>
<evidence type="ECO:0000313" key="1">
    <source>
        <dbReference type="EnsemblPlants" id="MELO3C033372.2.1"/>
    </source>
</evidence>